<keyword evidence="2" id="KW-0472">Membrane</keyword>
<feature type="transmembrane region" description="Helical" evidence="2">
    <location>
        <begin position="7"/>
        <end position="26"/>
    </location>
</feature>
<dbReference type="PANTHER" id="PTHR43156:SF2">
    <property type="entry name" value="STAGE II SPORULATION PROTEIN E"/>
    <property type="match status" value="1"/>
</dbReference>
<reference evidence="4 5" key="1">
    <citation type="journal article" date="2010" name="Stand. Genomic Sci.">
        <title>Complete genome sequence of Haliangium ochraceum type strain (SMP-2).</title>
        <authorList>
            <consortium name="US DOE Joint Genome Institute (JGI-PGF)"/>
            <person name="Ivanova N."/>
            <person name="Daum C."/>
            <person name="Lang E."/>
            <person name="Abt B."/>
            <person name="Kopitz M."/>
            <person name="Saunders E."/>
            <person name="Lapidus A."/>
            <person name="Lucas S."/>
            <person name="Glavina Del Rio T."/>
            <person name="Nolan M."/>
            <person name="Tice H."/>
            <person name="Copeland A."/>
            <person name="Cheng J.F."/>
            <person name="Chen F."/>
            <person name="Bruce D."/>
            <person name="Goodwin L."/>
            <person name="Pitluck S."/>
            <person name="Mavromatis K."/>
            <person name="Pati A."/>
            <person name="Mikhailova N."/>
            <person name="Chen A."/>
            <person name="Palaniappan K."/>
            <person name="Land M."/>
            <person name="Hauser L."/>
            <person name="Chang Y.J."/>
            <person name="Jeffries C.D."/>
            <person name="Detter J.C."/>
            <person name="Brettin T."/>
            <person name="Rohde M."/>
            <person name="Goker M."/>
            <person name="Bristow J."/>
            <person name="Markowitz V."/>
            <person name="Eisen J.A."/>
            <person name="Hugenholtz P."/>
            <person name="Kyrpides N.C."/>
            <person name="Klenk H.P."/>
        </authorList>
    </citation>
    <scope>NUCLEOTIDE SEQUENCE [LARGE SCALE GENOMIC DNA]</scope>
    <source>
        <strain evidence="5">DSM 14365 / CIP 107738 / JCM 11303 / AJ 13395 / SMP-2</strain>
    </source>
</reference>
<gene>
    <name evidence="4" type="ordered locus">Hoch_5042</name>
</gene>
<dbReference type="PANTHER" id="PTHR43156">
    <property type="entry name" value="STAGE II SPORULATION PROTEIN E-RELATED"/>
    <property type="match status" value="1"/>
</dbReference>
<organism evidence="4 5">
    <name type="scientific">Haliangium ochraceum (strain DSM 14365 / JCM 11303 / SMP-2)</name>
    <dbReference type="NCBI Taxonomy" id="502025"/>
    <lineage>
        <taxon>Bacteria</taxon>
        <taxon>Pseudomonadati</taxon>
        <taxon>Myxococcota</taxon>
        <taxon>Polyangia</taxon>
        <taxon>Haliangiales</taxon>
        <taxon>Kofleriaceae</taxon>
        <taxon>Haliangium</taxon>
    </lineage>
</organism>
<evidence type="ECO:0000259" key="3">
    <source>
        <dbReference type="SMART" id="SM00331"/>
    </source>
</evidence>
<sequence>MLPLPKLIVTVALSVALGVGLIIWQAHYQANQIAEQGTKVLLDVLTREQHARWQRETVQLATALGDGRAELAPGPRLRRILDLPSEFKHARILDAEGDDLAVAHASMESSFTDNELDKDALLAAWRERADPELPLAEIEDPEDQRVYMITSLSDAGEGAYFVTGYSGAPLAAIAADLERHHHTEARTSLELLVLIGIGAELLAVIGLFLILRRRAEPDDAIPQFAPAATARSGPALHDMAGELAVLLQETAAKSRMDKDLEIVQTVQNTLLPADEFVERGRLSFAGKLHSAGTCGGDWWTYHDLADGTVLLVLGDVTGHGPSAAMLTAAAKAACDLACDMHDHLPSPAAVLNLMNQAVFHAGGRRLLMTCFAIIIDPRTGAAQFANAGHNFPLLAHQEPGQDEVQLTSLIARGNRLGDSRESHFEMVSATLEPGDRLLLYTDGIIECENSQGSAYGARRMRELIAGAASEPVALRDELIRSALEFAEGKLDDDLTLVAVRFA</sequence>
<dbReference type="InterPro" id="IPR001932">
    <property type="entry name" value="PPM-type_phosphatase-like_dom"/>
</dbReference>
<dbReference type="EMBL" id="CP001804">
    <property type="protein sequence ID" value="ACY17530.1"/>
    <property type="molecule type" value="Genomic_DNA"/>
</dbReference>
<keyword evidence="1" id="KW-0378">Hydrolase</keyword>
<accession>D0LVG9</accession>
<name>D0LVG9_HALO1</name>
<dbReference type="STRING" id="502025.Hoch_5042"/>
<evidence type="ECO:0000313" key="5">
    <source>
        <dbReference type="Proteomes" id="UP000001880"/>
    </source>
</evidence>
<feature type="transmembrane region" description="Helical" evidence="2">
    <location>
        <begin position="191"/>
        <end position="211"/>
    </location>
</feature>
<dbReference type="KEGG" id="hoh:Hoch_5042"/>
<dbReference type="OrthoDB" id="9802500at2"/>
<dbReference type="HOGENOM" id="CLU_542650_0_0_7"/>
<dbReference type="SMART" id="SM00331">
    <property type="entry name" value="PP2C_SIG"/>
    <property type="match status" value="1"/>
</dbReference>
<dbReference type="GO" id="GO:0016791">
    <property type="term" value="F:phosphatase activity"/>
    <property type="evidence" value="ECO:0007669"/>
    <property type="project" value="TreeGrafter"/>
</dbReference>
<dbReference type="eggNOG" id="COG2208">
    <property type="taxonomic scope" value="Bacteria"/>
</dbReference>
<keyword evidence="2" id="KW-0812">Transmembrane</keyword>
<keyword evidence="5" id="KW-1185">Reference proteome</keyword>
<keyword evidence="2" id="KW-1133">Transmembrane helix</keyword>
<dbReference type="AlphaFoldDB" id="D0LVG9"/>
<dbReference type="InterPro" id="IPR052016">
    <property type="entry name" value="Bact_Sigma-Reg"/>
</dbReference>
<dbReference type="Pfam" id="PF07228">
    <property type="entry name" value="SpoIIE"/>
    <property type="match status" value="1"/>
</dbReference>
<evidence type="ECO:0000256" key="1">
    <source>
        <dbReference type="ARBA" id="ARBA00022801"/>
    </source>
</evidence>
<dbReference type="RefSeq" id="WP_012830122.1">
    <property type="nucleotide sequence ID" value="NC_013440.1"/>
</dbReference>
<dbReference type="SUPFAM" id="SSF81606">
    <property type="entry name" value="PP2C-like"/>
    <property type="match status" value="1"/>
</dbReference>
<dbReference type="Proteomes" id="UP000001880">
    <property type="component" value="Chromosome"/>
</dbReference>
<protein>
    <submittedName>
        <fullName evidence="4">Protein serine/threonine phosphatase</fullName>
    </submittedName>
</protein>
<dbReference type="Gene3D" id="3.60.40.10">
    <property type="entry name" value="PPM-type phosphatase domain"/>
    <property type="match status" value="1"/>
</dbReference>
<feature type="domain" description="PPM-type phosphatase" evidence="3">
    <location>
        <begin position="279"/>
        <end position="501"/>
    </location>
</feature>
<evidence type="ECO:0000256" key="2">
    <source>
        <dbReference type="SAM" id="Phobius"/>
    </source>
</evidence>
<dbReference type="InterPro" id="IPR036457">
    <property type="entry name" value="PPM-type-like_dom_sf"/>
</dbReference>
<proteinExistence type="predicted"/>
<evidence type="ECO:0000313" key="4">
    <source>
        <dbReference type="EMBL" id="ACY17530.1"/>
    </source>
</evidence>